<proteinExistence type="predicted"/>
<feature type="compositionally biased region" description="Basic and acidic residues" evidence="1">
    <location>
        <begin position="107"/>
        <end position="117"/>
    </location>
</feature>
<dbReference type="EMBL" id="CADEAL010001713">
    <property type="protein sequence ID" value="CAB1434931.1"/>
    <property type="molecule type" value="Genomic_DNA"/>
</dbReference>
<reference evidence="2" key="1">
    <citation type="submission" date="2020-03" db="EMBL/GenBank/DDBJ databases">
        <authorList>
            <person name="Weist P."/>
        </authorList>
    </citation>
    <scope>NUCLEOTIDE SEQUENCE</scope>
</reference>
<feature type="region of interest" description="Disordered" evidence="1">
    <location>
        <begin position="9"/>
        <end position="38"/>
    </location>
</feature>
<dbReference type="AlphaFoldDB" id="A0A9N7URI6"/>
<sequence length="117" mass="13537">MEEIVFHYSSSREEWDNAPKADEGQIHHNPAAQSKDKGWRGSLWWSAAGRMLRRRLRVGGTVRRERKVLGVKSRASLYAVPVPERALMKRHLEETNQSKTQPVQKFGRQEEKWGVDG</sequence>
<evidence type="ECO:0000313" key="2">
    <source>
        <dbReference type="EMBL" id="CAB1434931.1"/>
    </source>
</evidence>
<feature type="region of interest" description="Disordered" evidence="1">
    <location>
        <begin position="92"/>
        <end position="117"/>
    </location>
</feature>
<gene>
    <name evidence="2" type="ORF">PLEPLA_LOCUS23033</name>
</gene>
<feature type="compositionally biased region" description="Basic and acidic residues" evidence="1">
    <location>
        <begin position="10"/>
        <end position="26"/>
    </location>
</feature>
<evidence type="ECO:0000256" key="1">
    <source>
        <dbReference type="SAM" id="MobiDB-lite"/>
    </source>
</evidence>
<organism evidence="2 3">
    <name type="scientific">Pleuronectes platessa</name>
    <name type="common">European plaice</name>
    <dbReference type="NCBI Taxonomy" id="8262"/>
    <lineage>
        <taxon>Eukaryota</taxon>
        <taxon>Metazoa</taxon>
        <taxon>Chordata</taxon>
        <taxon>Craniata</taxon>
        <taxon>Vertebrata</taxon>
        <taxon>Euteleostomi</taxon>
        <taxon>Actinopterygii</taxon>
        <taxon>Neopterygii</taxon>
        <taxon>Teleostei</taxon>
        <taxon>Neoteleostei</taxon>
        <taxon>Acanthomorphata</taxon>
        <taxon>Carangaria</taxon>
        <taxon>Pleuronectiformes</taxon>
        <taxon>Pleuronectoidei</taxon>
        <taxon>Pleuronectidae</taxon>
        <taxon>Pleuronectes</taxon>
    </lineage>
</organism>
<dbReference type="Proteomes" id="UP001153269">
    <property type="component" value="Unassembled WGS sequence"/>
</dbReference>
<protein>
    <submittedName>
        <fullName evidence="2">Uncharacterized protein</fullName>
    </submittedName>
</protein>
<accession>A0A9N7URI6</accession>
<name>A0A9N7URI6_PLEPL</name>
<comment type="caution">
    <text evidence="2">The sequence shown here is derived from an EMBL/GenBank/DDBJ whole genome shotgun (WGS) entry which is preliminary data.</text>
</comment>
<evidence type="ECO:0000313" key="3">
    <source>
        <dbReference type="Proteomes" id="UP001153269"/>
    </source>
</evidence>
<keyword evidence="3" id="KW-1185">Reference proteome</keyword>